<dbReference type="CDD" id="cd06261">
    <property type="entry name" value="TM_PBP2"/>
    <property type="match status" value="1"/>
</dbReference>
<evidence type="ECO:0000256" key="1">
    <source>
        <dbReference type="ARBA" id="ARBA00004651"/>
    </source>
</evidence>
<dbReference type="Gene3D" id="1.10.3720.10">
    <property type="entry name" value="MetI-like"/>
    <property type="match status" value="1"/>
</dbReference>
<dbReference type="Proteomes" id="UP000533017">
    <property type="component" value="Unassembled WGS sequence"/>
</dbReference>
<organism evidence="11 12">
    <name type="scientific">Actinopolymorpha cephalotaxi</name>
    <dbReference type="NCBI Taxonomy" id="504797"/>
    <lineage>
        <taxon>Bacteria</taxon>
        <taxon>Bacillati</taxon>
        <taxon>Actinomycetota</taxon>
        <taxon>Actinomycetes</taxon>
        <taxon>Propionibacteriales</taxon>
        <taxon>Actinopolymorphaceae</taxon>
        <taxon>Actinopolymorpha</taxon>
    </lineage>
</organism>
<dbReference type="OrthoDB" id="61122at2"/>
<dbReference type="EMBL" id="JACBZA010000001">
    <property type="protein sequence ID" value="NYH86773.1"/>
    <property type="molecule type" value="Genomic_DNA"/>
</dbReference>
<feature type="compositionally biased region" description="Polar residues" evidence="8">
    <location>
        <begin position="1"/>
        <end position="11"/>
    </location>
</feature>
<keyword evidence="4 7" id="KW-0812">Transmembrane</keyword>
<evidence type="ECO:0000256" key="6">
    <source>
        <dbReference type="ARBA" id="ARBA00023136"/>
    </source>
</evidence>
<feature type="transmembrane region" description="Helical" evidence="7">
    <location>
        <begin position="207"/>
        <end position="229"/>
    </location>
</feature>
<evidence type="ECO:0000313" key="12">
    <source>
        <dbReference type="Proteomes" id="UP000199052"/>
    </source>
</evidence>
<comment type="similarity">
    <text evidence="7">Belongs to the binding-protein-dependent transport system permease family.</text>
</comment>
<dbReference type="GO" id="GO:0055085">
    <property type="term" value="P:transmembrane transport"/>
    <property type="evidence" value="ECO:0007669"/>
    <property type="project" value="InterPro"/>
</dbReference>
<feature type="transmembrane region" description="Helical" evidence="7">
    <location>
        <begin position="95"/>
        <end position="119"/>
    </location>
</feature>
<sequence>MSVTDVSTHTTPRADRPHPNSPGSAGGRGRAARRALLYLGLAIVLLGSVLPMVWAVSGSFKSIDEIFAIPPHLIPKHATFANYVTVFTDISLPKWLWTSLWTALVSTTISVIFSTMGGYAFAKFRFRGSQILFDIMFSSMMIPVTVLVIPLFVQIAGMGLGNSYVALILPWLAPAFGIFMMRQFIVQAVPTQMIEAARIDGAGELSIFFRIVLPVLRPALGALAVWLFLTSYNNFMWPLIVIADANKYTLPLGLNSLTSAYTADYGVILAGSVIAAIPTVALFIALRKQLISGLTLGAVKG</sequence>
<reference evidence="10 13" key="2">
    <citation type="submission" date="2020-07" db="EMBL/GenBank/DDBJ databases">
        <title>Sequencing the genomes of 1000 actinobacteria strains.</title>
        <authorList>
            <person name="Klenk H.-P."/>
        </authorList>
    </citation>
    <scope>NUCLEOTIDE SEQUENCE [LARGE SCALE GENOMIC DNA]</scope>
    <source>
        <strain evidence="10 13">DSM 45117</strain>
    </source>
</reference>
<evidence type="ECO:0000256" key="5">
    <source>
        <dbReference type="ARBA" id="ARBA00022989"/>
    </source>
</evidence>
<evidence type="ECO:0000256" key="8">
    <source>
        <dbReference type="SAM" id="MobiDB-lite"/>
    </source>
</evidence>
<accession>A0A1I3BBQ0</accession>
<evidence type="ECO:0000256" key="4">
    <source>
        <dbReference type="ARBA" id="ARBA00022692"/>
    </source>
</evidence>
<proteinExistence type="inferred from homology"/>
<dbReference type="PROSITE" id="PS50928">
    <property type="entry name" value="ABC_TM1"/>
    <property type="match status" value="1"/>
</dbReference>
<protein>
    <submittedName>
        <fullName evidence="10">ABC-type glycerol-3-phosphate transport system permease component</fullName>
    </submittedName>
    <submittedName>
        <fullName evidence="11">Multiple sugar transport system permease protein</fullName>
    </submittedName>
</protein>
<feature type="domain" description="ABC transmembrane type-1" evidence="9">
    <location>
        <begin position="96"/>
        <end position="286"/>
    </location>
</feature>
<dbReference type="GO" id="GO:0005886">
    <property type="term" value="C:plasma membrane"/>
    <property type="evidence" value="ECO:0007669"/>
    <property type="project" value="UniProtKB-SubCell"/>
</dbReference>
<dbReference type="RefSeq" id="WP_092889691.1">
    <property type="nucleotide sequence ID" value="NZ_FOOI01000023.1"/>
</dbReference>
<dbReference type="AlphaFoldDB" id="A0A1I3BBQ0"/>
<comment type="subcellular location">
    <subcellularLocation>
        <location evidence="1 7">Cell membrane</location>
        <topology evidence="1 7">Multi-pass membrane protein</topology>
    </subcellularLocation>
</comment>
<feature type="transmembrane region" description="Helical" evidence="7">
    <location>
        <begin position="131"/>
        <end position="152"/>
    </location>
</feature>
<keyword evidence="5 7" id="KW-1133">Transmembrane helix</keyword>
<dbReference type="Pfam" id="PF00528">
    <property type="entry name" value="BPD_transp_1"/>
    <property type="match status" value="1"/>
</dbReference>
<dbReference type="STRING" id="504797.SAMN05421678_12349"/>
<reference evidence="11 12" key="1">
    <citation type="submission" date="2016-10" db="EMBL/GenBank/DDBJ databases">
        <authorList>
            <person name="de Groot N.N."/>
        </authorList>
    </citation>
    <scope>NUCLEOTIDE SEQUENCE [LARGE SCALE GENOMIC DNA]</scope>
    <source>
        <strain evidence="11 12">CPCC 202808</strain>
    </source>
</reference>
<feature type="transmembrane region" description="Helical" evidence="7">
    <location>
        <begin position="265"/>
        <end position="286"/>
    </location>
</feature>
<dbReference type="PANTHER" id="PTHR43744:SF8">
    <property type="entry name" value="SN-GLYCEROL-3-PHOSPHATE TRANSPORT SYSTEM PERMEASE PROTEIN UGPE"/>
    <property type="match status" value="1"/>
</dbReference>
<dbReference type="PANTHER" id="PTHR43744">
    <property type="entry name" value="ABC TRANSPORTER PERMEASE PROTEIN MG189-RELATED-RELATED"/>
    <property type="match status" value="1"/>
</dbReference>
<feature type="region of interest" description="Disordered" evidence="8">
    <location>
        <begin position="1"/>
        <end position="28"/>
    </location>
</feature>
<keyword evidence="13" id="KW-1185">Reference proteome</keyword>
<evidence type="ECO:0000256" key="3">
    <source>
        <dbReference type="ARBA" id="ARBA00022475"/>
    </source>
</evidence>
<dbReference type="EMBL" id="FOOI01000023">
    <property type="protein sequence ID" value="SFH59723.1"/>
    <property type="molecule type" value="Genomic_DNA"/>
</dbReference>
<keyword evidence="2 7" id="KW-0813">Transport</keyword>
<dbReference type="Proteomes" id="UP000199052">
    <property type="component" value="Unassembled WGS sequence"/>
</dbReference>
<keyword evidence="6 7" id="KW-0472">Membrane</keyword>
<evidence type="ECO:0000313" key="10">
    <source>
        <dbReference type="EMBL" id="NYH86773.1"/>
    </source>
</evidence>
<dbReference type="InterPro" id="IPR035906">
    <property type="entry name" value="MetI-like_sf"/>
</dbReference>
<evidence type="ECO:0000256" key="2">
    <source>
        <dbReference type="ARBA" id="ARBA00022448"/>
    </source>
</evidence>
<dbReference type="InterPro" id="IPR000515">
    <property type="entry name" value="MetI-like"/>
</dbReference>
<keyword evidence="3" id="KW-1003">Cell membrane</keyword>
<dbReference type="SUPFAM" id="SSF161098">
    <property type="entry name" value="MetI-like"/>
    <property type="match status" value="1"/>
</dbReference>
<evidence type="ECO:0000313" key="11">
    <source>
        <dbReference type="EMBL" id="SFH59723.1"/>
    </source>
</evidence>
<gene>
    <name evidence="10" type="ORF">FHR37_005624</name>
    <name evidence="11" type="ORF">SAMN05421678_12349</name>
</gene>
<name>A0A1I3BBQ0_9ACTN</name>
<evidence type="ECO:0000259" key="9">
    <source>
        <dbReference type="PROSITE" id="PS50928"/>
    </source>
</evidence>
<feature type="transmembrane region" description="Helical" evidence="7">
    <location>
        <begin position="164"/>
        <end position="186"/>
    </location>
</feature>
<keyword evidence="11" id="KW-0762">Sugar transport</keyword>
<feature type="transmembrane region" description="Helical" evidence="7">
    <location>
        <begin position="35"/>
        <end position="56"/>
    </location>
</feature>
<evidence type="ECO:0000256" key="7">
    <source>
        <dbReference type="RuleBase" id="RU363032"/>
    </source>
</evidence>
<evidence type="ECO:0000313" key="13">
    <source>
        <dbReference type="Proteomes" id="UP000533017"/>
    </source>
</evidence>